<dbReference type="GO" id="GO:0097347">
    <property type="term" value="C:TAM protein secretion complex"/>
    <property type="evidence" value="ECO:0007669"/>
    <property type="project" value="TreeGrafter"/>
</dbReference>
<dbReference type="Pfam" id="PF04357">
    <property type="entry name" value="TamB"/>
    <property type="match status" value="1"/>
</dbReference>
<dbReference type="STRING" id="1305731.GCA_000934705_01711"/>
<dbReference type="InterPro" id="IPR007452">
    <property type="entry name" value="TamB_C"/>
</dbReference>
<keyword evidence="2 5" id="KW-0812">Transmembrane</keyword>
<reference evidence="7 8" key="1">
    <citation type="submission" date="2015-09" db="EMBL/GenBank/DDBJ databases">
        <title>Identification and resolution of microdiversity through metagenomic sequencing of parallel consortia.</title>
        <authorList>
            <person name="Nelson W.C."/>
            <person name="Romine M.F."/>
            <person name="Lindemann S.R."/>
        </authorList>
    </citation>
    <scope>NUCLEOTIDE SEQUENCE [LARGE SCALE GENOMIC DNA]</scope>
    <source>
        <strain evidence="7">HL-55</strain>
    </source>
</reference>
<comment type="subcellular location">
    <subcellularLocation>
        <location evidence="1">Membrane</location>
        <topology evidence="1">Single-pass membrane protein</topology>
    </subcellularLocation>
</comment>
<proteinExistence type="predicted"/>
<evidence type="ECO:0000313" key="7">
    <source>
        <dbReference type="EMBL" id="KPQ29601.1"/>
    </source>
</evidence>
<name>A0A0P7YGJ3_9GAMM</name>
<evidence type="ECO:0000256" key="3">
    <source>
        <dbReference type="ARBA" id="ARBA00022989"/>
    </source>
</evidence>
<evidence type="ECO:0000313" key="8">
    <source>
        <dbReference type="Proteomes" id="UP000050416"/>
    </source>
</evidence>
<dbReference type="Proteomes" id="UP000050416">
    <property type="component" value="Unassembled WGS sequence"/>
</dbReference>
<comment type="caution">
    <text evidence="7">The sequence shown here is derived from an EMBL/GenBank/DDBJ whole genome shotgun (WGS) entry which is preliminary data.</text>
</comment>
<evidence type="ECO:0000256" key="4">
    <source>
        <dbReference type="ARBA" id="ARBA00023136"/>
    </source>
</evidence>
<dbReference type="PANTHER" id="PTHR36985">
    <property type="entry name" value="TRANSLOCATION AND ASSEMBLY MODULE SUBUNIT TAMB"/>
    <property type="match status" value="1"/>
</dbReference>
<dbReference type="PATRIC" id="fig|1305731.5.peg.2121"/>
<keyword evidence="4 5" id="KW-0472">Membrane</keyword>
<evidence type="ECO:0000256" key="1">
    <source>
        <dbReference type="ARBA" id="ARBA00004167"/>
    </source>
</evidence>
<evidence type="ECO:0000259" key="6">
    <source>
        <dbReference type="Pfam" id="PF04357"/>
    </source>
</evidence>
<accession>A0A0P7YGJ3</accession>
<organism evidence="7 8">
    <name type="scientific">Marinobacter excellens HL-55</name>
    <dbReference type="NCBI Taxonomy" id="1305731"/>
    <lineage>
        <taxon>Bacteria</taxon>
        <taxon>Pseudomonadati</taxon>
        <taxon>Pseudomonadota</taxon>
        <taxon>Gammaproteobacteria</taxon>
        <taxon>Pseudomonadales</taxon>
        <taxon>Marinobacteraceae</taxon>
        <taxon>Marinobacter</taxon>
    </lineage>
</organism>
<feature type="transmembrane region" description="Helical" evidence="5">
    <location>
        <begin position="27"/>
        <end position="53"/>
    </location>
</feature>
<dbReference type="GO" id="GO:0009306">
    <property type="term" value="P:protein secretion"/>
    <property type="evidence" value="ECO:0007669"/>
    <property type="project" value="InterPro"/>
</dbReference>
<feature type="domain" description="Translocation and assembly module TamB C-terminal" evidence="6">
    <location>
        <begin position="937"/>
        <end position="1259"/>
    </location>
</feature>
<evidence type="ECO:0000256" key="2">
    <source>
        <dbReference type="ARBA" id="ARBA00022692"/>
    </source>
</evidence>
<dbReference type="PANTHER" id="PTHR36985:SF1">
    <property type="entry name" value="TRANSLOCATION AND ASSEMBLY MODULE SUBUNIT TAMB"/>
    <property type="match status" value="1"/>
</dbReference>
<evidence type="ECO:0000256" key="5">
    <source>
        <dbReference type="SAM" id="Phobius"/>
    </source>
</evidence>
<dbReference type="AlphaFoldDB" id="A0A0P7YGJ3"/>
<sequence length="1259" mass="135585">MTDQSPQSPRQDQGAPERHRKPLRRRWWFWLLVALAVVLLLPLLLAGLILAALHTETGTAWTIDQIPGLQTEADQGSLLGQWQAERLTWQGYGVGVMVEAPEVDWSPSCLFEKTLCLDTLKADRIAVTLQPSDSEAEAGGDISLPRVNLPVAVVVGDVALGSLTVNDSLIWERFELRSRASGSSLELEHALYQLDDIRVTAQGRADMRGDWPLDIDVEVWLPPPSGDDWQLSLNLGGSVRDVRLRGASQGYLDARLRGELQPLDSQLPATIRLESSRFLAHGDLPETLTLQDWTLSLDGSLADGFRTASRATLPGTEGAIQTSVSGLVTTEQVTDLLLSMTGPAQPSGVGPGTLEVQGMASWTGGISADINLLLERFPWHTLVPGLEAPPVSLERLQGQASYQDDRYQADLQASVAGPLGEAELSAGLDGDDQAVRISQLAMTTGAGSLSGDAELQFSETLAWTAALVLDQFNPGYWVPMLEASLNGEVNSQGQLQPDGLPIVSADWNLQGRWQDQDAQARGEIDSDGNDWTLSNLALVVGGNRVQGQGRYGRELAGELSILLPDPGVFVAGLAGDLAAELSVGGTIQDPTASATLTGRGLAWQDLLQVGAIDLDAGLARGSVIDGSLVVREVSAAEQQLEEVTLQLGGTREDHELSVAVNHTEANVLMVFTGAISEAWDGWQGLLSRGEIDIRGPDQTWRLESPADLAYGEDGTVSFGANCWRWQDSSVCAEQQQLWPDPRIAYQIRQFPTVALEPLFPETFNWNAYLNADVNLSLTDAGPDGRITLDAGSGTFEFLVIDEWQSLDHDTLTLDARLKPENAEFSFSLQGPELGTFAADLSVDPLAEDRPIEGRLSLQSLDLAFASVFAGLEELSGQVNGEAQLSGPLLRPRVDGELALTNGRIYDPGLPLPMDDVVLVLEFLGDSADISGRWKSNDRSSGKLSGALNWQQEPEFELSIVGDRLPVNLEPYAQVEIGPDLTIAFRAGELSISGRVDVPRGDIEITGLPESAVSISEDEVIVGVEVEEPVIRRMLMDVTVVVGEDKVTFDAFGVTGNLQGTLRIGNDMDTRGSLQLVDGQYQAFGQELELRRARILFVGALTEPYLDIEAIRRVDSVVAGIRLSGPVNAPETEVFSEPSMPQADALSYVILGRPPQGRGDDGQMSQAALSLGLTQASKLTQGIGDELGIRNLTLEAEGSGDGASVVASGYITDELSLRYGVGIFEPITTVALRYDLGRYFYLEAASGLASSLDIFYTRDF</sequence>
<dbReference type="GO" id="GO:0005886">
    <property type="term" value="C:plasma membrane"/>
    <property type="evidence" value="ECO:0007669"/>
    <property type="project" value="InterPro"/>
</dbReference>
<gene>
    <name evidence="7" type="ORF">HLUCCX14_05240</name>
</gene>
<keyword evidence="3 5" id="KW-1133">Transmembrane helix</keyword>
<dbReference type="EMBL" id="LJZQ01000005">
    <property type="protein sequence ID" value="KPQ29601.1"/>
    <property type="molecule type" value="Genomic_DNA"/>
</dbReference>
<protein>
    <recommendedName>
        <fullName evidence="6">Translocation and assembly module TamB C-terminal domain-containing protein</fullName>
    </recommendedName>
</protein>